<keyword evidence="6 10" id="KW-1133">Transmembrane helix</keyword>
<accession>V5HP50</accession>
<evidence type="ECO:0000256" key="8">
    <source>
        <dbReference type="ARBA" id="ARBA00032913"/>
    </source>
</evidence>
<evidence type="ECO:0000256" key="2">
    <source>
        <dbReference type="ARBA" id="ARBA00005245"/>
    </source>
</evidence>
<evidence type="ECO:0000256" key="6">
    <source>
        <dbReference type="ARBA" id="ARBA00022989"/>
    </source>
</evidence>
<dbReference type="GO" id="GO:0006465">
    <property type="term" value="P:signal peptide processing"/>
    <property type="evidence" value="ECO:0007669"/>
    <property type="project" value="InterPro"/>
</dbReference>
<sequence>TMIEIPFLKSLPTHMDFEGQKRAEKIFQTVIVIFAVLGLAWGYAVQQFSYTVLTLGAGFVLSCLLTLPPWPVYRRHPLPWQKVRDDVGTSSKAGKKKAKVIFRTKGCLCAAFIQLIWDQ</sequence>
<feature type="transmembrane region" description="Helical" evidence="10">
    <location>
        <begin position="26"/>
        <end position="44"/>
    </location>
</feature>
<evidence type="ECO:0000256" key="5">
    <source>
        <dbReference type="ARBA" id="ARBA00022824"/>
    </source>
</evidence>
<dbReference type="GO" id="GO:0045047">
    <property type="term" value="P:protein targeting to ER"/>
    <property type="evidence" value="ECO:0007669"/>
    <property type="project" value="TreeGrafter"/>
</dbReference>
<keyword evidence="7 10" id="KW-0472">Membrane</keyword>
<dbReference type="PANTHER" id="PTHR13202:SF0">
    <property type="entry name" value="SIGNAL PEPTIDASE COMPLEX SUBUNIT 1"/>
    <property type="match status" value="1"/>
</dbReference>
<dbReference type="Pfam" id="PF06645">
    <property type="entry name" value="SPC12"/>
    <property type="match status" value="1"/>
</dbReference>
<dbReference type="PANTHER" id="PTHR13202">
    <property type="entry name" value="MICROSOMAL SIGNAL PEPTIDASE 12 KDA SUBUNIT"/>
    <property type="match status" value="1"/>
</dbReference>
<keyword evidence="5" id="KW-0256">Endoplasmic reticulum</keyword>
<comment type="function">
    <text evidence="9">Component of the signal peptidase complex (SPC) which catalyzes the cleavage of N-terminal signal sequences from nascent proteins as they are translocated into the lumen of the endoplasmic reticulum. Dispensable for SPC enzymatic activity.</text>
</comment>
<dbReference type="EMBL" id="GANP01008880">
    <property type="protein sequence ID" value="JAB75588.1"/>
    <property type="molecule type" value="mRNA"/>
</dbReference>
<evidence type="ECO:0000256" key="10">
    <source>
        <dbReference type="SAM" id="Phobius"/>
    </source>
</evidence>
<feature type="non-terminal residue" evidence="11">
    <location>
        <position position="1"/>
    </location>
</feature>
<comment type="subcellular location">
    <subcellularLocation>
        <location evidence="1">Endoplasmic reticulum membrane</location>
        <topology evidence="1">Multi-pass membrane protein</topology>
    </subcellularLocation>
</comment>
<evidence type="ECO:0000256" key="7">
    <source>
        <dbReference type="ARBA" id="ARBA00023136"/>
    </source>
</evidence>
<dbReference type="GO" id="GO:0005787">
    <property type="term" value="C:signal peptidase complex"/>
    <property type="evidence" value="ECO:0007669"/>
    <property type="project" value="InterPro"/>
</dbReference>
<feature type="transmembrane region" description="Helical" evidence="10">
    <location>
        <begin position="50"/>
        <end position="73"/>
    </location>
</feature>
<evidence type="ECO:0000313" key="11">
    <source>
        <dbReference type="EMBL" id="JAB75588.1"/>
    </source>
</evidence>
<evidence type="ECO:0000256" key="4">
    <source>
        <dbReference type="ARBA" id="ARBA00022692"/>
    </source>
</evidence>
<dbReference type="AlphaFoldDB" id="V5HP50"/>
<evidence type="ECO:0000256" key="3">
    <source>
        <dbReference type="ARBA" id="ARBA00017059"/>
    </source>
</evidence>
<evidence type="ECO:0000256" key="9">
    <source>
        <dbReference type="ARBA" id="ARBA00045204"/>
    </source>
</evidence>
<evidence type="ECO:0000256" key="1">
    <source>
        <dbReference type="ARBA" id="ARBA00004477"/>
    </source>
</evidence>
<name>V5HP50_IXORI</name>
<reference evidence="11" key="1">
    <citation type="journal article" date="2015" name="Sci. Rep.">
        <title>Tissue- and time-dependent transcription in Ixodes ricinus salivary glands and midguts when blood feeding on the vertebrate host.</title>
        <authorList>
            <person name="Kotsyfakis M."/>
            <person name="Schwarz A."/>
            <person name="Erhart J."/>
            <person name="Ribeiro J.M."/>
        </authorList>
    </citation>
    <scope>NUCLEOTIDE SEQUENCE</scope>
    <source>
        <tissue evidence="11">Salivary gland and midgut</tissue>
    </source>
</reference>
<proteinExistence type="evidence at transcript level"/>
<protein>
    <recommendedName>
        <fullName evidence="3">Signal peptidase complex subunit 1</fullName>
    </recommendedName>
    <alternativeName>
        <fullName evidence="8">Microsomal signal peptidase 12 kDa subunit</fullName>
    </alternativeName>
</protein>
<organism evidence="11">
    <name type="scientific">Ixodes ricinus</name>
    <name type="common">Common tick</name>
    <name type="synonym">Acarus ricinus</name>
    <dbReference type="NCBI Taxonomy" id="34613"/>
    <lineage>
        <taxon>Eukaryota</taxon>
        <taxon>Metazoa</taxon>
        <taxon>Ecdysozoa</taxon>
        <taxon>Arthropoda</taxon>
        <taxon>Chelicerata</taxon>
        <taxon>Arachnida</taxon>
        <taxon>Acari</taxon>
        <taxon>Parasitiformes</taxon>
        <taxon>Ixodida</taxon>
        <taxon>Ixodoidea</taxon>
        <taxon>Ixodidae</taxon>
        <taxon>Ixodinae</taxon>
        <taxon>Ixodes</taxon>
    </lineage>
</organism>
<dbReference type="InterPro" id="IPR009542">
    <property type="entry name" value="Spc1/SPCS1"/>
</dbReference>
<comment type="similarity">
    <text evidence="2">Belongs to the SPCS1 family.</text>
</comment>
<keyword evidence="4 10" id="KW-0812">Transmembrane</keyword>